<gene>
    <name evidence="1" type="ORF">BV22DRAFT_941272</name>
</gene>
<dbReference type="Proteomes" id="UP000790709">
    <property type="component" value="Unassembled WGS sequence"/>
</dbReference>
<proteinExistence type="predicted"/>
<sequence>MMMGNGSGNCSNKIGGVQVLAIARTARRCQRHCAPGGFFTTRIPRKPMIHIMIQTLLLPLPPTPPHPPHPKPPRPQP</sequence>
<evidence type="ECO:0000313" key="2">
    <source>
        <dbReference type="Proteomes" id="UP000790709"/>
    </source>
</evidence>
<keyword evidence="2" id="KW-1185">Reference proteome</keyword>
<evidence type="ECO:0000313" key="1">
    <source>
        <dbReference type="EMBL" id="KAH7917081.1"/>
    </source>
</evidence>
<comment type="caution">
    <text evidence="1">The sequence shown here is derived from an EMBL/GenBank/DDBJ whole genome shotgun (WGS) entry which is preliminary data.</text>
</comment>
<name>A0ACB8AUJ2_9AGAM</name>
<accession>A0ACB8AUJ2</accession>
<organism evidence="1 2">
    <name type="scientific">Leucogyrophana mollusca</name>
    <dbReference type="NCBI Taxonomy" id="85980"/>
    <lineage>
        <taxon>Eukaryota</taxon>
        <taxon>Fungi</taxon>
        <taxon>Dikarya</taxon>
        <taxon>Basidiomycota</taxon>
        <taxon>Agaricomycotina</taxon>
        <taxon>Agaricomycetes</taxon>
        <taxon>Agaricomycetidae</taxon>
        <taxon>Boletales</taxon>
        <taxon>Boletales incertae sedis</taxon>
        <taxon>Leucogyrophana</taxon>
    </lineage>
</organism>
<protein>
    <submittedName>
        <fullName evidence="1">Uncharacterized protein</fullName>
    </submittedName>
</protein>
<reference evidence="1" key="1">
    <citation type="journal article" date="2021" name="New Phytol.">
        <title>Evolutionary innovations through gain and loss of genes in the ectomycorrhizal Boletales.</title>
        <authorList>
            <person name="Wu G."/>
            <person name="Miyauchi S."/>
            <person name="Morin E."/>
            <person name="Kuo A."/>
            <person name="Drula E."/>
            <person name="Varga T."/>
            <person name="Kohler A."/>
            <person name="Feng B."/>
            <person name="Cao Y."/>
            <person name="Lipzen A."/>
            <person name="Daum C."/>
            <person name="Hundley H."/>
            <person name="Pangilinan J."/>
            <person name="Johnson J."/>
            <person name="Barry K."/>
            <person name="LaButti K."/>
            <person name="Ng V."/>
            <person name="Ahrendt S."/>
            <person name="Min B."/>
            <person name="Choi I.G."/>
            <person name="Park H."/>
            <person name="Plett J.M."/>
            <person name="Magnuson J."/>
            <person name="Spatafora J.W."/>
            <person name="Nagy L.G."/>
            <person name="Henrissat B."/>
            <person name="Grigoriev I.V."/>
            <person name="Yang Z.L."/>
            <person name="Xu J."/>
            <person name="Martin F.M."/>
        </authorList>
    </citation>
    <scope>NUCLEOTIDE SEQUENCE</scope>
    <source>
        <strain evidence="1">KUC20120723A-06</strain>
    </source>
</reference>
<dbReference type="EMBL" id="MU267292">
    <property type="protein sequence ID" value="KAH7917081.1"/>
    <property type="molecule type" value="Genomic_DNA"/>
</dbReference>